<gene>
    <name evidence="1" type="ORF">M404DRAFT_1005215</name>
</gene>
<dbReference type="EMBL" id="KN832014">
    <property type="protein sequence ID" value="KIN98542.1"/>
    <property type="molecule type" value="Genomic_DNA"/>
</dbReference>
<dbReference type="Proteomes" id="UP000054217">
    <property type="component" value="Unassembled WGS sequence"/>
</dbReference>
<dbReference type="InParanoid" id="A0A0C3INJ8"/>
<name>A0A0C3INJ8_PISTI</name>
<evidence type="ECO:0000313" key="2">
    <source>
        <dbReference type="Proteomes" id="UP000054217"/>
    </source>
</evidence>
<reference evidence="1 2" key="1">
    <citation type="submission" date="2014-04" db="EMBL/GenBank/DDBJ databases">
        <authorList>
            <consortium name="DOE Joint Genome Institute"/>
            <person name="Kuo A."/>
            <person name="Kohler A."/>
            <person name="Costa M.D."/>
            <person name="Nagy L.G."/>
            <person name="Floudas D."/>
            <person name="Copeland A."/>
            <person name="Barry K.W."/>
            <person name="Cichocki N."/>
            <person name="Veneault-Fourrey C."/>
            <person name="LaButti K."/>
            <person name="Lindquist E.A."/>
            <person name="Lipzen A."/>
            <person name="Lundell T."/>
            <person name="Morin E."/>
            <person name="Murat C."/>
            <person name="Sun H."/>
            <person name="Tunlid A."/>
            <person name="Henrissat B."/>
            <person name="Grigoriev I.V."/>
            <person name="Hibbett D.S."/>
            <person name="Martin F."/>
            <person name="Nordberg H.P."/>
            <person name="Cantor M.N."/>
            <person name="Hua S.X."/>
        </authorList>
    </citation>
    <scope>NUCLEOTIDE SEQUENCE [LARGE SCALE GENOMIC DNA]</scope>
    <source>
        <strain evidence="1 2">Marx 270</strain>
    </source>
</reference>
<evidence type="ECO:0000313" key="1">
    <source>
        <dbReference type="EMBL" id="KIN98542.1"/>
    </source>
</evidence>
<organism evidence="1 2">
    <name type="scientific">Pisolithus tinctorius Marx 270</name>
    <dbReference type="NCBI Taxonomy" id="870435"/>
    <lineage>
        <taxon>Eukaryota</taxon>
        <taxon>Fungi</taxon>
        <taxon>Dikarya</taxon>
        <taxon>Basidiomycota</taxon>
        <taxon>Agaricomycotina</taxon>
        <taxon>Agaricomycetes</taxon>
        <taxon>Agaricomycetidae</taxon>
        <taxon>Boletales</taxon>
        <taxon>Sclerodermatineae</taxon>
        <taxon>Pisolithaceae</taxon>
        <taxon>Pisolithus</taxon>
    </lineage>
</organism>
<sequence length="89" mass="10053">MSRGCAGLRTGHFSIVLPAHVKLHFTIKPGSGDANSVEFQKIRWDYSPYGITFLSLCEYQLLCISVHGLPNHWLSQVYLSAVHLFWCDS</sequence>
<dbReference type="AlphaFoldDB" id="A0A0C3INJ8"/>
<protein>
    <submittedName>
        <fullName evidence="1">Uncharacterized protein</fullName>
    </submittedName>
</protein>
<keyword evidence="2" id="KW-1185">Reference proteome</keyword>
<reference evidence="2" key="2">
    <citation type="submission" date="2015-01" db="EMBL/GenBank/DDBJ databases">
        <title>Evolutionary Origins and Diversification of the Mycorrhizal Mutualists.</title>
        <authorList>
            <consortium name="DOE Joint Genome Institute"/>
            <consortium name="Mycorrhizal Genomics Consortium"/>
            <person name="Kohler A."/>
            <person name="Kuo A."/>
            <person name="Nagy L.G."/>
            <person name="Floudas D."/>
            <person name="Copeland A."/>
            <person name="Barry K.W."/>
            <person name="Cichocki N."/>
            <person name="Veneault-Fourrey C."/>
            <person name="LaButti K."/>
            <person name="Lindquist E.A."/>
            <person name="Lipzen A."/>
            <person name="Lundell T."/>
            <person name="Morin E."/>
            <person name="Murat C."/>
            <person name="Riley R."/>
            <person name="Ohm R."/>
            <person name="Sun H."/>
            <person name="Tunlid A."/>
            <person name="Henrissat B."/>
            <person name="Grigoriev I.V."/>
            <person name="Hibbett D.S."/>
            <person name="Martin F."/>
        </authorList>
    </citation>
    <scope>NUCLEOTIDE SEQUENCE [LARGE SCALE GENOMIC DNA]</scope>
    <source>
        <strain evidence="2">Marx 270</strain>
    </source>
</reference>
<dbReference type="HOGENOM" id="CLU_2455647_0_0_1"/>
<accession>A0A0C3INJ8</accession>
<proteinExistence type="predicted"/>